<accession>A0ABY8UJZ1</accession>
<protein>
    <submittedName>
        <fullName evidence="1">Uncharacterized protein</fullName>
    </submittedName>
</protein>
<name>A0ABY8UJZ1_TETOB</name>
<evidence type="ECO:0000313" key="2">
    <source>
        <dbReference type="Proteomes" id="UP001244341"/>
    </source>
</evidence>
<keyword evidence="2" id="KW-1185">Reference proteome</keyword>
<organism evidence="1 2">
    <name type="scientific">Tetradesmus obliquus</name>
    <name type="common">Green alga</name>
    <name type="synonym">Acutodesmus obliquus</name>
    <dbReference type="NCBI Taxonomy" id="3088"/>
    <lineage>
        <taxon>Eukaryota</taxon>
        <taxon>Viridiplantae</taxon>
        <taxon>Chlorophyta</taxon>
        <taxon>core chlorophytes</taxon>
        <taxon>Chlorophyceae</taxon>
        <taxon>CS clade</taxon>
        <taxon>Sphaeropleales</taxon>
        <taxon>Scenedesmaceae</taxon>
        <taxon>Tetradesmus</taxon>
    </lineage>
</organism>
<gene>
    <name evidence="1" type="ORF">OEZ85_004229</name>
</gene>
<proteinExistence type="predicted"/>
<evidence type="ECO:0000313" key="1">
    <source>
        <dbReference type="EMBL" id="WIA21853.1"/>
    </source>
</evidence>
<dbReference type="Proteomes" id="UP001244341">
    <property type="component" value="Chromosome 14b"/>
</dbReference>
<sequence length="95" mass="10332">MNFFHAAAAVGQQWLPHTTARDLAEVASACSRLRFKDEQLMADIMQHGRQLMHRTHGHGALLPSQQQERTYLAATLSGAVAALKMTQPPTAGPAI</sequence>
<dbReference type="EMBL" id="CP126221">
    <property type="protein sequence ID" value="WIA21853.1"/>
    <property type="molecule type" value="Genomic_DNA"/>
</dbReference>
<reference evidence="1 2" key="1">
    <citation type="submission" date="2023-05" db="EMBL/GenBank/DDBJ databases">
        <title>A 100% complete, gapless, phased diploid assembly of the Scenedesmus obliquus UTEX 3031 genome.</title>
        <authorList>
            <person name="Biondi T.C."/>
            <person name="Hanschen E.R."/>
            <person name="Kwon T."/>
            <person name="Eng W."/>
            <person name="Kruse C.P.S."/>
            <person name="Koehler S.I."/>
            <person name="Kunde Y."/>
            <person name="Gleasner C.D."/>
            <person name="You Mak K.T."/>
            <person name="Polle J."/>
            <person name="Hovde B.T."/>
            <person name="Starkenburg S.R."/>
        </authorList>
    </citation>
    <scope>NUCLEOTIDE SEQUENCE [LARGE SCALE GENOMIC DNA]</scope>
    <source>
        <strain evidence="1 2">DOE0152z</strain>
    </source>
</reference>